<proteinExistence type="inferred from homology"/>
<evidence type="ECO:0000313" key="11">
    <source>
        <dbReference type="EMBL" id="MCX2523664.1"/>
    </source>
</evidence>
<dbReference type="PANTHER" id="PTHR42743:SF2">
    <property type="entry name" value="AMINODEOXYCHORISMATE LYASE"/>
    <property type="match status" value="1"/>
</dbReference>
<keyword evidence="5" id="KW-0289">Folate biosynthesis</keyword>
<dbReference type="GO" id="GO:0030170">
    <property type="term" value="F:pyridoxal phosphate binding"/>
    <property type="evidence" value="ECO:0007669"/>
    <property type="project" value="InterPro"/>
</dbReference>
<accession>A0AA41ZGC9</accession>
<evidence type="ECO:0000256" key="7">
    <source>
        <dbReference type="ARBA" id="ARBA00035633"/>
    </source>
</evidence>
<evidence type="ECO:0000256" key="6">
    <source>
        <dbReference type="ARBA" id="ARBA00023239"/>
    </source>
</evidence>
<dbReference type="SUPFAM" id="SSF56752">
    <property type="entry name" value="D-aminoacid aminotransferase-like PLP-dependent enzymes"/>
    <property type="match status" value="1"/>
</dbReference>
<dbReference type="InterPro" id="IPR036038">
    <property type="entry name" value="Aminotransferase-like"/>
</dbReference>
<comment type="cofactor">
    <cofactor evidence="1">
        <name>pyridoxal 5'-phosphate</name>
        <dbReference type="ChEBI" id="CHEBI:597326"/>
    </cofactor>
</comment>
<dbReference type="Proteomes" id="UP001165678">
    <property type="component" value="Unassembled WGS sequence"/>
</dbReference>
<keyword evidence="6 11" id="KW-0456">Lyase</keyword>
<organism evidence="11 12">
    <name type="scientific">Larsenimonas rhizosphaerae</name>
    <dbReference type="NCBI Taxonomy" id="2944682"/>
    <lineage>
        <taxon>Bacteria</taxon>
        <taxon>Pseudomonadati</taxon>
        <taxon>Pseudomonadota</taxon>
        <taxon>Gammaproteobacteria</taxon>
        <taxon>Oceanospirillales</taxon>
        <taxon>Halomonadaceae</taxon>
        <taxon>Larsenimonas</taxon>
    </lineage>
</organism>
<keyword evidence="12" id="KW-1185">Reference proteome</keyword>
<evidence type="ECO:0000256" key="8">
    <source>
        <dbReference type="ARBA" id="ARBA00035676"/>
    </source>
</evidence>
<dbReference type="Gene3D" id="3.30.470.10">
    <property type="match status" value="1"/>
</dbReference>
<dbReference type="AlphaFoldDB" id="A0AA41ZGC9"/>
<dbReference type="InterPro" id="IPR001544">
    <property type="entry name" value="Aminotrans_IV"/>
</dbReference>
<evidence type="ECO:0000313" key="12">
    <source>
        <dbReference type="Proteomes" id="UP001165678"/>
    </source>
</evidence>
<dbReference type="Pfam" id="PF01063">
    <property type="entry name" value="Aminotran_4"/>
    <property type="match status" value="1"/>
</dbReference>
<evidence type="ECO:0000256" key="5">
    <source>
        <dbReference type="ARBA" id="ARBA00022909"/>
    </source>
</evidence>
<dbReference type="InterPro" id="IPR043132">
    <property type="entry name" value="BCAT-like_C"/>
</dbReference>
<comment type="similarity">
    <text evidence="2">Belongs to the class-IV pyridoxal-phosphate-dependent aminotransferase family.</text>
</comment>
<dbReference type="GO" id="GO:0005829">
    <property type="term" value="C:cytosol"/>
    <property type="evidence" value="ECO:0007669"/>
    <property type="project" value="TreeGrafter"/>
</dbReference>
<evidence type="ECO:0000256" key="3">
    <source>
        <dbReference type="ARBA" id="ARBA00011738"/>
    </source>
</evidence>
<dbReference type="EMBL" id="JAPIVE010000001">
    <property type="protein sequence ID" value="MCX2523664.1"/>
    <property type="molecule type" value="Genomic_DNA"/>
</dbReference>
<protein>
    <recommendedName>
        <fullName evidence="8 10">Aminodeoxychorismate lyase</fullName>
        <ecNumber evidence="8 10">4.1.3.38</ecNumber>
    </recommendedName>
</protein>
<keyword evidence="4" id="KW-0663">Pyridoxal phosphate</keyword>
<dbReference type="InterPro" id="IPR017824">
    <property type="entry name" value="Aminodeoxychorismate_lyase_IV"/>
</dbReference>
<evidence type="ECO:0000256" key="4">
    <source>
        <dbReference type="ARBA" id="ARBA00022898"/>
    </source>
</evidence>
<comment type="caution">
    <text evidence="11">The sequence shown here is derived from an EMBL/GenBank/DDBJ whole genome shotgun (WGS) entry which is preliminary data.</text>
</comment>
<sequence>MGVVDGPSGVSFGDRGLAYGDGMFETILVRDGTPMLWKYHVARLHDGGRRLGISLPSEKALHDAMAAACSQVQGDAVFKLIVTRGEGGRGYLPPSVAEPAWQCRAVPFDANTACWQGITARLCHLVLSDQPALAGIKHLSRLENVMARREWTDPRIAEGLLLDARGELVEGTCMNVAWCEQGQWFTPGLRHSGVAGTLRAALLDAGFLTISAIDTAGLSHSDAVVVFNSVQGVWPLERLMGSDGQLLAEWNDLALHRTFQHDAHPFLGYPSLIQ</sequence>
<evidence type="ECO:0000256" key="10">
    <source>
        <dbReference type="NCBIfam" id="TIGR03461"/>
    </source>
</evidence>
<reference evidence="11" key="1">
    <citation type="submission" date="2022-11" db="EMBL/GenBank/DDBJ databases">
        <title>Larsenimonas rhizosphaerae sp. nov., isolated from a tidal mudflat.</title>
        <authorList>
            <person name="Lee S.D."/>
            <person name="Kim I.S."/>
        </authorList>
    </citation>
    <scope>NUCLEOTIDE SEQUENCE</scope>
    <source>
        <strain evidence="11">GH2-1</strain>
    </source>
</reference>
<dbReference type="NCBIfam" id="TIGR03461">
    <property type="entry name" value="pabC_Proteo"/>
    <property type="match status" value="1"/>
</dbReference>
<dbReference type="InterPro" id="IPR043131">
    <property type="entry name" value="BCAT-like_N"/>
</dbReference>
<dbReference type="PANTHER" id="PTHR42743">
    <property type="entry name" value="AMINO-ACID AMINOTRANSFERASE"/>
    <property type="match status" value="1"/>
</dbReference>
<comment type="subunit">
    <text evidence="3">Homodimer.</text>
</comment>
<dbReference type="EC" id="4.1.3.38" evidence="8 10"/>
<comment type="catalytic activity">
    <reaction evidence="9">
        <text>4-amino-4-deoxychorismate = 4-aminobenzoate + pyruvate + H(+)</text>
        <dbReference type="Rhea" id="RHEA:16201"/>
        <dbReference type="ChEBI" id="CHEBI:15361"/>
        <dbReference type="ChEBI" id="CHEBI:15378"/>
        <dbReference type="ChEBI" id="CHEBI:17836"/>
        <dbReference type="ChEBI" id="CHEBI:58406"/>
        <dbReference type="EC" id="4.1.3.38"/>
    </reaction>
</comment>
<dbReference type="GO" id="GO:0046656">
    <property type="term" value="P:folic acid biosynthetic process"/>
    <property type="evidence" value="ECO:0007669"/>
    <property type="project" value="UniProtKB-KW"/>
</dbReference>
<dbReference type="InterPro" id="IPR050571">
    <property type="entry name" value="Class-IV_PLP-Dep_Aminotrnsfr"/>
</dbReference>
<name>A0AA41ZGC9_9GAMM</name>
<dbReference type="RefSeq" id="WP_265895776.1">
    <property type="nucleotide sequence ID" value="NZ_JAPIVE010000001.1"/>
</dbReference>
<evidence type="ECO:0000256" key="1">
    <source>
        <dbReference type="ARBA" id="ARBA00001933"/>
    </source>
</evidence>
<evidence type="ECO:0000256" key="9">
    <source>
        <dbReference type="ARBA" id="ARBA00049529"/>
    </source>
</evidence>
<gene>
    <name evidence="11" type="primary">pabC</name>
    <name evidence="11" type="ORF">OQ287_05385</name>
</gene>
<evidence type="ECO:0000256" key="2">
    <source>
        <dbReference type="ARBA" id="ARBA00009320"/>
    </source>
</evidence>
<comment type="pathway">
    <text evidence="7">Cofactor biosynthesis; tetrahydrofolate biosynthesis; 4-aminobenzoate from chorismate: step 2/2.</text>
</comment>
<dbReference type="GO" id="GO:0008153">
    <property type="term" value="P:4-aminobenzoate biosynthetic process"/>
    <property type="evidence" value="ECO:0007669"/>
    <property type="project" value="UniProtKB-UniRule"/>
</dbReference>
<dbReference type="Gene3D" id="3.20.10.10">
    <property type="entry name" value="D-amino Acid Aminotransferase, subunit A, domain 2"/>
    <property type="match status" value="1"/>
</dbReference>
<dbReference type="GO" id="GO:0008696">
    <property type="term" value="F:4-amino-4-deoxychorismate lyase activity"/>
    <property type="evidence" value="ECO:0007669"/>
    <property type="project" value="UniProtKB-UniRule"/>
</dbReference>